<dbReference type="SMART" id="SM00986">
    <property type="entry name" value="UDG"/>
    <property type="match status" value="1"/>
</dbReference>
<evidence type="ECO:0000256" key="2">
    <source>
        <dbReference type="ARBA" id="ARBA00019403"/>
    </source>
</evidence>
<sequence length="475" mass="53764">MRQLTFAPRFEDWQRVARAALEQAIPPDEVVWQELNADQPSLDIFEEEVPSSGPSKRAQFRVPRAFVELARAVALNCEPVRWALLYRLLWRLTHGEPKLLEISVDPDVAVAFQLQKAVRHDIHKMRAFVRFREVAQENGSWFVAWFEPEHHIVEQNAKFFVDRFASMRWSILTPERCAHWDCARLTFTPGVDKSQAPSDDNVEALWLTYYSNIFNPARVKVHAMQAEMPKKYWRNLPEAVVIPSLLQEAPRRVEAMARKSAAKTEANEERDWHPAPVPETTSLSEVAAASRACTACHLYKRGTQTVFGEGPKRATLMLLGEQPGDQEDLAGKPFVGPAGKLLDRALAEAGIERDDVYVTNTVKHFKWEPRGKRRIHQKPNSREIAACRPWMEAELRLVKPKLLVCLGSTAAQAIFGPSFRVTKQRGAVLESEFAPKVVATVHPSSLLRQPDEESRAREYALFVADLRVALAAAAA</sequence>
<keyword evidence="7" id="KW-0408">Iron</keyword>
<evidence type="ECO:0000256" key="8">
    <source>
        <dbReference type="ARBA" id="ARBA00023014"/>
    </source>
</evidence>
<keyword evidence="8" id="KW-0411">Iron-sulfur</keyword>
<evidence type="ECO:0000256" key="4">
    <source>
        <dbReference type="ARBA" id="ARBA00022723"/>
    </source>
</evidence>
<dbReference type="InterPro" id="IPR005122">
    <property type="entry name" value="Uracil-DNA_glycosylase-like"/>
</dbReference>
<keyword evidence="9" id="KW-0234">DNA repair</keyword>
<organism evidence="11">
    <name type="scientific">uncultured Chthoniobacterales bacterium</name>
    <dbReference type="NCBI Taxonomy" id="1836801"/>
    <lineage>
        <taxon>Bacteria</taxon>
        <taxon>Pseudomonadati</taxon>
        <taxon>Verrucomicrobiota</taxon>
        <taxon>Spartobacteria</taxon>
        <taxon>Chthoniobacterales</taxon>
        <taxon>environmental samples</taxon>
    </lineage>
</organism>
<dbReference type="GO" id="GO:0046872">
    <property type="term" value="F:metal ion binding"/>
    <property type="evidence" value="ECO:0007669"/>
    <property type="project" value="UniProtKB-KW"/>
</dbReference>
<dbReference type="EMBL" id="CADCTA010000031">
    <property type="protein sequence ID" value="CAA9218503.1"/>
    <property type="molecule type" value="Genomic_DNA"/>
</dbReference>
<keyword evidence="3" id="KW-0004">4Fe-4S</keyword>
<dbReference type="PANTHER" id="PTHR33693">
    <property type="entry name" value="TYPE-5 URACIL-DNA GLYCOSYLASE"/>
    <property type="match status" value="1"/>
</dbReference>
<dbReference type="Gene3D" id="3.40.470.10">
    <property type="entry name" value="Uracil-DNA glycosylase-like domain"/>
    <property type="match status" value="1"/>
</dbReference>
<evidence type="ECO:0000259" key="10">
    <source>
        <dbReference type="SMART" id="SM00986"/>
    </source>
</evidence>
<dbReference type="InterPro" id="IPR023875">
    <property type="entry name" value="DNA_repair_put"/>
</dbReference>
<protein>
    <recommendedName>
        <fullName evidence="2">Type-4 uracil-DNA glycosylase</fullName>
    </recommendedName>
</protein>
<dbReference type="Pfam" id="PF13566">
    <property type="entry name" value="DUF4130"/>
    <property type="match status" value="1"/>
</dbReference>
<dbReference type="NCBIfam" id="TIGR03914">
    <property type="entry name" value="UDG_fam_dom"/>
    <property type="match status" value="1"/>
</dbReference>
<gene>
    <name evidence="11" type="ORF">AVDCRST_MAG42-435</name>
</gene>
<evidence type="ECO:0000256" key="1">
    <source>
        <dbReference type="ARBA" id="ARBA00006521"/>
    </source>
</evidence>
<keyword evidence="4" id="KW-0479">Metal-binding</keyword>
<evidence type="ECO:0000256" key="9">
    <source>
        <dbReference type="ARBA" id="ARBA00023204"/>
    </source>
</evidence>
<evidence type="ECO:0000256" key="5">
    <source>
        <dbReference type="ARBA" id="ARBA00022763"/>
    </source>
</evidence>
<dbReference type="GO" id="GO:0051539">
    <property type="term" value="F:4 iron, 4 sulfur cluster binding"/>
    <property type="evidence" value="ECO:0007669"/>
    <property type="project" value="UniProtKB-KW"/>
</dbReference>
<dbReference type="Pfam" id="PF03167">
    <property type="entry name" value="UDG"/>
    <property type="match status" value="1"/>
</dbReference>
<keyword evidence="5" id="KW-0227">DNA damage</keyword>
<evidence type="ECO:0000256" key="6">
    <source>
        <dbReference type="ARBA" id="ARBA00022801"/>
    </source>
</evidence>
<dbReference type="InterPro" id="IPR051536">
    <property type="entry name" value="UDG_Type-4/5"/>
</dbReference>
<dbReference type="SMART" id="SM00987">
    <property type="entry name" value="UreE_C"/>
    <property type="match status" value="1"/>
</dbReference>
<evidence type="ECO:0000256" key="7">
    <source>
        <dbReference type="ARBA" id="ARBA00023004"/>
    </source>
</evidence>
<evidence type="ECO:0000313" key="11">
    <source>
        <dbReference type="EMBL" id="CAA9218503.1"/>
    </source>
</evidence>
<dbReference type="InterPro" id="IPR005273">
    <property type="entry name" value="Ura-DNA_glyco_family4"/>
</dbReference>
<dbReference type="NCBIfam" id="TIGR03915">
    <property type="entry name" value="SAM_7_link_chp"/>
    <property type="match status" value="1"/>
</dbReference>
<dbReference type="GO" id="GO:0006281">
    <property type="term" value="P:DNA repair"/>
    <property type="evidence" value="ECO:0007669"/>
    <property type="project" value="UniProtKB-KW"/>
</dbReference>
<dbReference type="InterPro" id="IPR025404">
    <property type="entry name" value="DUF4130"/>
</dbReference>
<dbReference type="GO" id="GO:0097506">
    <property type="term" value="F:deaminated base DNA N-glycosylase activity"/>
    <property type="evidence" value="ECO:0007669"/>
    <property type="project" value="UniProtKB-ARBA"/>
</dbReference>
<dbReference type="PANTHER" id="PTHR33693:SF9">
    <property type="entry name" value="TYPE-4 URACIL-DNA GLYCOSYLASE"/>
    <property type="match status" value="1"/>
</dbReference>
<dbReference type="AlphaFoldDB" id="A0A6J4HA42"/>
<accession>A0A6J4HA42</accession>
<dbReference type="NCBIfam" id="TIGR00758">
    <property type="entry name" value="UDG_fam4"/>
    <property type="match status" value="1"/>
</dbReference>
<dbReference type="InterPro" id="IPR036895">
    <property type="entry name" value="Uracil-DNA_glycosylase-like_sf"/>
</dbReference>
<feature type="domain" description="Uracil-DNA glycosylase-like" evidence="10">
    <location>
        <begin position="307"/>
        <end position="467"/>
    </location>
</feature>
<reference evidence="11" key="1">
    <citation type="submission" date="2020-02" db="EMBL/GenBank/DDBJ databases">
        <authorList>
            <person name="Meier V. D."/>
        </authorList>
    </citation>
    <scope>NUCLEOTIDE SEQUENCE</scope>
    <source>
        <strain evidence="11">AVDCRST_MAG42</strain>
    </source>
</reference>
<evidence type="ECO:0000256" key="3">
    <source>
        <dbReference type="ARBA" id="ARBA00022485"/>
    </source>
</evidence>
<keyword evidence="6 11" id="KW-0378">Hydrolase</keyword>
<dbReference type="SUPFAM" id="SSF52141">
    <property type="entry name" value="Uracil-DNA glycosylase-like"/>
    <property type="match status" value="1"/>
</dbReference>
<proteinExistence type="inferred from homology"/>
<keyword evidence="11" id="KW-0326">Glycosidase</keyword>
<comment type="similarity">
    <text evidence="1">Belongs to the uracil-DNA glycosylase (UDG) superfamily. Type 4 (UDGa) family.</text>
</comment>
<name>A0A6J4HA42_9BACT</name>
<dbReference type="CDD" id="cd10030">
    <property type="entry name" value="UDG-F4_TTUDGA_SPO1dp_like"/>
    <property type="match status" value="1"/>
</dbReference>